<dbReference type="AlphaFoldDB" id="B1N2V6"/>
<accession>B1N2V6</accession>
<dbReference type="Proteomes" id="UP000001926">
    <property type="component" value="Partially assembled WGS sequence"/>
</dbReference>
<sequence length="152" mass="17840">MSFYRGFEMDRKEVERNVNTFKQSMEVDDKIILRAKIAVIEEIGNKDEQKKRLDQFLSIKKLEPFACELLALTAHRAEQLDIRNKFLKMIQNPRKRLGLVLQMQDEPYALELIKGEREKDAILALCSQFLLFGIKNENIRITISKILQENKA</sequence>
<dbReference type="HOGENOM" id="CLU_1725758_0_0_1"/>
<dbReference type="KEGG" id="ehi:EHI_012920"/>
<dbReference type="OrthoDB" id="26229at2759"/>
<name>B1N2V6_ENTH1</name>
<reference evidence="1" key="1">
    <citation type="journal article" date="2005" name="Nature">
        <title>The genome of the protist parasite Entamoeba histolytica.</title>
        <authorList>
            <person name="Loftus B."/>
            <person name="Anderson I."/>
            <person name="Davies R."/>
            <person name="Alsmark U.C."/>
            <person name="Samuelson J."/>
            <person name="Amedeo P."/>
            <person name="Roncaglia P."/>
            <person name="Berriman M."/>
            <person name="Hirt R.P."/>
            <person name="Mann B.J."/>
            <person name="Nozaki T."/>
            <person name="Suh B."/>
            <person name="Pop M."/>
            <person name="Duchene M."/>
            <person name="Ackers J."/>
            <person name="Tannich E."/>
            <person name="Leippe M."/>
            <person name="Hofer M."/>
            <person name="Bruchhaus I."/>
            <person name="Willhoeft U."/>
            <person name="Bhattacharya A."/>
            <person name="Chillingworth T."/>
            <person name="Churcher C."/>
            <person name="Hance Z."/>
            <person name="Harris B."/>
            <person name="Harris D."/>
            <person name="Jagels K."/>
            <person name="Moule S."/>
            <person name="Mungall K."/>
            <person name="Ormond D."/>
            <person name="Squares R."/>
            <person name="Whitehead S."/>
            <person name="Quail M.A."/>
            <person name="Rabbinowitsch E."/>
            <person name="Norbertczak H."/>
            <person name="Price C."/>
            <person name="Wang Z."/>
            <person name="Guillen N."/>
            <person name="Gilchrist C."/>
            <person name="Stroup S.E."/>
            <person name="Bhattacharya S."/>
            <person name="Lohia A."/>
            <person name="Foster P.G."/>
            <person name="Sicheritz-Ponten T."/>
            <person name="Weber C."/>
            <person name="Singh U."/>
            <person name="Mukherjee C."/>
            <person name="El-Sayed N.M."/>
            <person name="Petri W.A.Jr."/>
            <person name="Clark C.G."/>
            <person name="Embley T.M."/>
            <person name="Barrell B."/>
            <person name="Fraser C.M."/>
            <person name="Hall N."/>
        </authorList>
    </citation>
    <scope>NUCLEOTIDE SEQUENCE [LARGE SCALE GENOMIC DNA]</scope>
    <source>
        <strain evidence="1">HM-1:IMSS</strain>
    </source>
</reference>
<dbReference type="VEuPathDB" id="AmoebaDB:EHI_012920"/>
<dbReference type="PANTHER" id="PTHR12811">
    <property type="entry name" value="VACUOLAR PROTEIN SORTING VPS16"/>
    <property type="match status" value="1"/>
</dbReference>
<dbReference type="VEuPathDB" id="AmoebaDB:EHI7A_154310"/>
<dbReference type="PANTHER" id="PTHR12811:SF0">
    <property type="entry name" value="VACUOLAR PROTEIN SORTING-ASSOCIATED PROTEIN 16 HOMOLOG"/>
    <property type="match status" value="1"/>
</dbReference>
<dbReference type="GO" id="GO:0007033">
    <property type="term" value="P:vacuole organization"/>
    <property type="evidence" value="ECO:0007669"/>
    <property type="project" value="InterPro"/>
</dbReference>
<dbReference type="RefSeq" id="XP_001913522.1">
    <property type="nucleotide sequence ID" value="XM_001913487.1"/>
</dbReference>
<dbReference type="VEuPathDB" id="AmoebaDB:EHI5A_155420"/>
<dbReference type="EMBL" id="DS571168">
    <property type="protein sequence ID" value="EDS89696.1"/>
    <property type="molecule type" value="Genomic_DNA"/>
</dbReference>
<evidence type="ECO:0000313" key="2">
    <source>
        <dbReference type="Proteomes" id="UP000001926"/>
    </source>
</evidence>
<reference evidence="1" key="2">
    <citation type="submission" date="2007-03" db="EMBL/GenBank/DDBJ databases">
        <authorList>
            <person name="Lorenzi H."/>
            <person name="Amedeo P."/>
            <person name="Inman J."/>
            <person name="Schobel S."/>
            <person name="Caler E."/>
        </authorList>
    </citation>
    <scope>GENOME REANNOTATION</scope>
    <source>
        <strain evidence="1">HM-1:IMSS</strain>
    </source>
</reference>
<dbReference type="GO" id="GO:0006886">
    <property type="term" value="P:intracellular protein transport"/>
    <property type="evidence" value="ECO:0007669"/>
    <property type="project" value="InterPro"/>
</dbReference>
<protein>
    <submittedName>
        <fullName evidence="1">Uncharacterized protein</fullName>
    </submittedName>
</protein>
<evidence type="ECO:0000313" key="1">
    <source>
        <dbReference type="EMBL" id="EDS89696.1"/>
    </source>
</evidence>
<dbReference type="GeneID" id="6219480"/>
<dbReference type="VEuPathDB" id="AmoebaDB:EHI8A_173580"/>
<dbReference type="InterPro" id="IPR016534">
    <property type="entry name" value="VPS16"/>
</dbReference>
<keyword evidence="2" id="KW-1185">Reference proteome</keyword>
<proteinExistence type="predicted"/>
<dbReference type="STRING" id="5759.B1N2V6"/>
<gene>
    <name evidence="1" type="ORF">EHI_012920</name>
</gene>
<dbReference type="InParanoid" id="B1N2V6"/>
<organism evidence="1 2">
    <name type="scientific">Entamoeba histolytica (strain ATCC 30459 / HM-1:IMSS / ABRM)</name>
    <dbReference type="NCBI Taxonomy" id="294381"/>
    <lineage>
        <taxon>Eukaryota</taxon>
        <taxon>Amoebozoa</taxon>
        <taxon>Evosea</taxon>
        <taxon>Archamoebae</taxon>
        <taxon>Mastigamoebida</taxon>
        <taxon>Entamoebidae</taxon>
        <taxon>Entamoeba</taxon>
    </lineage>
</organism>
<dbReference type="VEuPathDB" id="AmoebaDB:KM1_245250"/>